<dbReference type="Proteomes" id="UP000199320">
    <property type="component" value="Unassembled WGS sequence"/>
</dbReference>
<dbReference type="GO" id="GO:0016757">
    <property type="term" value="F:glycosyltransferase activity"/>
    <property type="evidence" value="ECO:0007669"/>
    <property type="project" value="UniProtKB-KW"/>
</dbReference>
<keyword evidence="3" id="KW-0808">Transferase</keyword>
<sequence>MGGARRFTDRTDAGAQLATALRERGLDADIALAIPRGGLPLGRAVADALDVPLDIVVAKKIGAPGNPEYAIGAVASDGSVWRNETAFRGTSTDEDYFQEMRETEAANARQKADRYRGDRSGPDLTEKTVVVVDDGVATGSTVRACLKRLQNTDAERIVLAVPVGPPSTIDELQDEADEVVCLETPSGFRGVGQFYENFAQVSDEEAMEYLESEP</sequence>
<feature type="domain" description="Phosphoribosyltransferase" evidence="1">
    <location>
        <begin position="17"/>
        <end position="186"/>
    </location>
</feature>
<dbReference type="AlphaFoldDB" id="A0A1I0IFL6"/>
<keyword evidence="3" id="KW-0328">Glycosyltransferase</keyword>
<proteinExistence type="predicted"/>
<gene>
    <name evidence="3" type="ORF">SAMN04488694_12025</name>
    <name evidence="2" type="ORF">SAMN05192552_103210</name>
</gene>
<dbReference type="Gene3D" id="3.40.50.2020">
    <property type="match status" value="1"/>
</dbReference>
<reference evidence="4 5" key="2">
    <citation type="submission" date="2016-10" db="EMBL/GenBank/DDBJ databases">
        <authorList>
            <person name="Varghese N."/>
            <person name="Submissions S."/>
        </authorList>
    </citation>
    <scope>NUCLEOTIDE SEQUENCE [LARGE SCALE GENOMIC DNA]</scope>
    <source>
        <strain evidence="2 5">CDM_1</strain>
        <strain evidence="4">CDM_6</strain>
    </source>
</reference>
<dbReference type="OrthoDB" id="56536at2157"/>
<keyword evidence="4" id="KW-1185">Reference proteome</keyword>
<dbReference type="Gene3D" id="3.30.1310.20">
    <property type="entry name" value="PRTase-like"/>
    <property type="match status" value="1"/>
</dbReference>
<dbReference type="SUPFAM" id="SSF53271">
    <property type="entry name" value="PRTase-like"/>
    <property type="match status" value="1"/>
</dbReference>
<organism evidence="3 4">
    <name type="scientific">Natrinema hispanicum</name>
    <dbReference type="NCBI Taxonomy" id="392421"/>
    <lineage>
        <taxon>Archaea</taxon>
        <taxon>Methanobacteriati</taxon>
        <taxon>Methanobacteriota</taxon>
        <taxon>Stenosarchaea group</taxon>
        <taxon>Halobacteria</taxon>
        <taxon>Halobacteriales</taxon>
        <taxon>Natrialbaceae</taxon>
        <taxon>Natrinema</taxon>
    </lineage>
</organism>
<name>A0A1I0IFL6_9EURY</name>
<accession>A0A1I0IFL6</accession>
<dbReference type="STRING" id="392421.SAMN04488694_12025"/>
<dbReference type="EMBL" id="FOIC01000020">
    <property type="protein sequence ID" value="SET95740.1"/>
    <property type="molecule type" value="Genomic_DNA"/>
</dbReference>
<dbReference type="EMBL" id="FMZP01000032">
    <property type="protein sequence ID" value="SDD57793.1"/>
    <property type="molecule type" value="Genomic_DNA"/>
</dbReference>
<dbReference type="RefSeq" id="WP_092934508.1">
    <property type="nucleotide sequence ID" value="NZ_FMZP01000032.1"/>
</dbReference>
<dbReference type="InterPro" id="IPR000836">
    <property type="entry name" value="PRTase_dom"/>
</dbReference>
<evidence type="ECO:0000259" key="1">
    <source>
        <dbReference type="Pfam" id="PF00156"/>
    </source>
</evidence>
<dbReference type="CDD" id="cd06223">
    <property type="entry name" value="PRTases_typeI"/>
    <property type="match status" value="1"/>
</dbReference>
<protein>
    <submittedName>
        <fullName evidence="3">Predicted phosphoribosyltransferase</fullName>
    </submittedName>
</protein>
<evidence type="ECO:0000313" key="5">
    <source>
        <dbReference type="Proteomes" id="UP000324021"/>
    </source>
</evidence>
<reference evidence="3" key="1">
    <citation type="submission" date="2016-10" db="EMBL/GenBank/DDBJ databases">
        <authorList>
            <person name="de Groot N.N."/>
        </authorList>
    </citation>
    <scope>NUCLEOTIDE SEQUENCE [LARGE SCALE GENOMIC DNA]</scope>
    <source>
        <strain evidence="3">CDM_6</strain>
    </source>
</reference>
<dbReference type="Pfam" id="PF00156">
    <property type="entry name" value="Pribosyltran"/>
    <property type="match status" value="1"/>
</dbReference>
<evidence type="ECO:0000313" key="3">
    <source>
        <dbReference type="EMBL" id="SET95740.1"/>
    </source>
</evidence>
<dbReference type="Proteomes" id="UP000324021">
    <property type="component" value="Unassembled WGS sequence"/>
</dbReference>
<evidence type="ECO:0000313" key="4">
    <source>
        <dbReference type="Proteomes" id="UP000199320"/>
    </source>
</evidence>
<evidence type="ECO:0000313" key="2">
    <source>
        <dbReference type="EMBL" id="SDD57793.1"/>
    </source>
</evidence>
<dbReference type="InterPro" id="IPR029057">
    <property type="entry name" value="PRTase-like"/>
</dbReference>